<comment type="caution">
    <text evidence="1">The sequence shown here is derived from an EMBL/GenBank/DDBJ whole genome shotgun (WGS) entry which is preliminary data.</text>
</comment>
<gene>
    <name evidence="1" type="ORF">QFC22_003294</name>
</gene>
<evidence type="ECO:0000313" key="2">
    <source>
        <dbReference type="Proteomes" id="UP001243375"/>
    </source>
</evidence>
<organism evidence="1 2">
    <name type="scientific">Naganishia vaughanmartiniae</name>
    <dbReference type="NCBI Taxonomy" id="1424756"/>
    <lineage>
        <taxon>Eukaryota</taxon>
        <taxon>Fungi</taxon>
        <taxon>Dikarya</taxon>
        <taxon>Basidiomycota</taxon>
        <taxon>Agaricomycotina</taxon>
        <taxon>Tremellomycetes</taxon>
        <taxon>Filobasidiales</taxon>
        <taxon>Filobasidiaceae</taxon>
        <taxon>Naganishia</taxon>
    </lineage>
</organism>
<proteinExistence type="predicted"/>
<protein>
    <submittedName>
        <fullName evidence="1">Uncharacterized protein</fullName>
    </submittedName>
</protein>
<evidence type="ECO:0000313" key="1">
    <source>
        <dbReference type="EMBL" id="KAJ9119585.1"/>
    </source>
</evidence>
<dbReference type="Proteomes" id="UP001243375">
    <property type="component" value="Unassembled WGS sequence"/>
</dbReference>
<name>A0ACC2X7L1_9TREE</name>
<accession>A0ACC2X7L1</accession>
<dbReference type="EMBL" id="JASBWU010000008">
    <property type="protein sequence ID" value="KAJ9119585.1"/>
    <property type="molecule type" value="Genomic_DNA"/>
</dbReference>
<sequence length="2120" mass="237734">MDKRQELVDACRSATSAVEAAIQEDGQWSDDGKALVSDIISQHLVDPTSTLSAATLTAVCHCLFQTKRLPESLIVSLLQEVQTHNSLGYLQQVVVDVLEDLQELETSRKEELAKVTKDSPGDTTQPDATRAVTILRALLDSGIVSASDVAHLVDSSRLLTFGLVSSQSRHNSLEKRKRTNRFYRQKKYTLIRECSEGWARLIVLLADESAVGPGANGINPSGEPETERSMRARTLWRKIVALIGFYDLSPARVLDIILDAFCHKLASHWRFFLELLEHTPWNVRNMGSKGKAKETLSENGNDRSDTEFADDMVSEGGNLILTQVLGFKFGTYQEPERDLKGAIKDLEATPKELTLVTAILIKHRLVRTLDILPYLTPNDQVMEDLATDFAARVRREMGSSGNALTQSGALKDDDPPSTSTLNATGAGAGATNMTPEEIDNLPRQRVMLCESLLAIGHLAPAMFMLSKWPVMAQSSALVSDLLLRVVQYSLEPAYQSIARSEGDAKRGPNYRMHFPFAVPEPTLTTIAPEPAPTEKKRFVFFYDGWQNSIQRWQRVDEVVAKVTPFAKFVGPQGARNISVLVWLCRIGVVHQQNDVSKRSDDCSDSDADTSLISRQDSEQTKKAWLDIMRVLILPSMPLLKSNYSFNIEIWPLLQRMETSQRHALYGEWHAAISNPMHSRYMPVMAAAAAETTTEVKRILKRMTTSYDRVHARAIGKFSYSAPTALWSVILPQITSYQNMKTTVVESARYLSDFGWDVTIFMLLDALTNESKTAVKQDGTSASTWLIGVAAFIGQLAKRYSAMNLNPFFHLILNQLARDNLSGLITLKHIVSAMAGVDPIVNVSPDQVKCFSGGGVLYVEGVEATRADYTEPPRAPLERTAMAGVKPQRKQNNTKARNRLLVSLESSGLTVPLLIAMCQARKSCIFTATSASEHTKQLGTSMDECHSICNQFIRFLHNTMSKEKYAQFLPALGQLHSDYHLDIAMTYQLVRPKLQWQLYNREEYLRVRLRKYRKDLSPEQESLATWDDQDWQAPLWPIMADTALFVSEEVRASQLVPFHATFWQLSLGEIACPDGMYNQVIKRLKDVARDLEDWAKPGVALDADWSLAYRANRSAILSKIDALSAEHEEQVRIAKEADERIDKESVKWFPECASVQLKHQLGQILHRECFYPRAIFSMSDATFVAQIGLHLHKKRVPNFSLLIFYDKFFGDALASCIFSCSESQATNLGRCLGLMLKDIEVWRGSKTVYNEQALGSKNEKTGQYEYQGMRLFNNEYLTWEKWGNMVYKWHRKILKAITVGLHAGDYLHIKNTIHVARNLLPAFPKVKSVFSELTKVIRDFIDAETRDQALIREDLHLAVKSYEDALTLANRDTTFIIPDDQFFSRIARPGQVRVSTNRPMEVDSAEPAKPIAAADAKPEQLPHLIVQDTIALPPDASGVGLNHSLEDTKPSLSSDGAEQKPFDGQTSKSPIGKNITHTEATLSLRDALLRKSDKARFTPPSDVDLQKATESSREGSPVLNGVDTGTLPGLKASQVNGSNTPEKSLPREPRGRDSPADLKLQPHLRSMEPPAAPRGPMQISRQAPSAGIAVEDVRAAVPSDRSDYREKTREVHAPVTSRDVRAREDRNQTAHDIQPRSDHASTSVRGVTTGSSRRTSPGRVPGSRSGSVDSKYSRASDQHREQERRSDRRTGERDRERHPDRERERVQEPEKDRDIRKEKDQDKSTERASDRDRDHSHRSDRHRPEDNGRERRRETRERDDKREDKPKREERRGDRDRERRDRDRPRDRERERGKDRDDKDRSRPSRREDEREKEKEKDKERIREKDKGDRVTDKERERDDRDRARDAGRRDRDIARSGDGDRDRYQGRNRERSEKDVRSRDERDTFGDTDSRRSDRSAGGSSLEVRSSIDALSRRFDAQRQHSITDSRTTNAESVVEPVRTTAQPRELIGSASDARKPHNGSRNGNTSTSEVASNEARGPGPSRPLEATPINSATPTLSSRLGPRVELDNASRSKPASPAPMNYPLPGKPISTSSGLASALALAAGGISPDLRKRPVEEPTADEGSRGSAAPSSANKRTRIDRQGARERGERATAAGAFSRLSGGMVNNGSAASSHSSRKE</sequence>
<keyword evidence="2" id="KW-1185">Reference proteome</keyword>
<reference evidence="1" key="1">
    <citation type="submission" date="2023-04" db="EMBL/GenBank/DDBJ databases">
        <title>Draft Genome sequencing of Naganishia species isolated from polar environments using Oxford Nanopore Technology.</title>
        <authorList>
            <person name="Leo P."/>
            <person name="Venkateswaran K."/>
        </authorList>
    </citation>
    <scope>NUCLEOTIDE SEQUENCE</scope>
    <source>
        <strain evidence="1">MNA-CCFEE 5425</strain>
    </source>
</reference>